<evidence type="ECO:0000313" key="1">
    <source>
        <dbReference type="EMBL" id="QBC42755.1"/>
    </source>
</evidence>
<reference evidence="1 2" key="1">
    <citation type="submission" date="2018-01" db="EMBL/GenBank/DDBJ databases">
        <title>Genome sequence of Iodobacter sp. strain PCH194 isolated from Indian Trans-Himalaya.</title>
        <authorList>
            <person name="Kumar V."/>
            <person name="Thakur V."/>
            <person name="Kumar S."/>
            <person name="Singh D."/>
        </authorList>
    </citation>
    <scope>NUCLEOTIDE SEQUENCE [LARGE SCALE GENOMIC DNA]</scope>
    <source>
        <strain evidence="1 2">PCH194</strain>
    </source>
</reference>
<dbReference type="Proteomes" id="UP000515917">
    <property type="component" value="Chromosome"/>
</dbReference>
<dbReference type="EMBL" id="CP025781">
    <property type="protein sequence ID" value="QBC42755.1"/>
    <property type="molecule type" value="Genomic_DNA"/>
</dbReference>
<name>A0A7G3G7E0_9NEIS</name>
<evidence type="ECO:0000313" key="2">
    <source>
        <dbReference type="Proteomes" id="UP000515917"/>
    </source>
</evidence>
<keyword evidence="2" id="KW-1185">Reference proteome</keyword>
<accession>A0A7G3G7E0</accession>
<gene>
    <name evidence="1" type="ORF">C1H71_03775</name>
</gene>
<sequence length="63" mass="7052">MLFGAAFFGFVSWPFKKGRPLRWLPLQNQCAEGTKKVFLLNGNAAGKSGAQENRLAHLTNIRF</sequence>
<dbReference type="KEGG" id="ifl:C1H71_03775"/>
<organism evidence="1 2">
    <name type="scientific">Iodobacter fluviatilis</name>
    <dbReference type="NCBI Taxonomy" id="537"/>
    <lineage>
        <taxon>Bacteria</taxon>
        <taxon>Pseudomonadati</taxon>
        <taxon>Pseudomonadota</taxon>
        <taxon>Betaproteobacteria</taxon>
        <taxon>Neisseriales</taxon>
        <taxon>Chitinibacteraceae</taxon>
        <taxon>Iodobacter</taxon>
    </lineage>
</organism>
<protein>
    <submittedName>
        <fullName evidence="1">Uncharacterized protein</fullName>
    </submittedName>
</protein>
<dbReference type="AlphaFoldDB" id="A0A7G3G7E0"/>
<proteinExistence type="predicted"/>